<proteinExistence type="predicted"/>
<dbReference type="InterPro" id="IPR036583">
    <property type="entry name" value="23S_rRNA_IVS_sf"/>
</dbReference>
<comment type="caution">
    <text evidence="1">The sequence shown here is derived from an EMBL/GenBank/DDBJ whole genome shotgun (WGS) entry which is preliminary data.</text>
</comment>
<dbReference type="Pfam" id="PF05635">
    <property type="entry name" value="23S_rRNA_IVP"/>
    <property type="match status" value="1"/>
</dbReference>
<dbReference type="PANTHER" id="PTHR38471">
    <property type="entry name" value="FOUR HELIX BUNDLE PROTEIN"/>
    <property type="match status" value="1"/>
</dbReference>
<name>A0A4V1M6K7_9BACT</name>
<dbReference type="Proteomes" id="UP000290218">
    <property type="component" value="Unassembled WGS sequence"/>
</dbReference>
<accession>A0A4V1M6K7</accession>
<reference evidence="1 2" key="1">
    <citation type="submission" date="2019-01" db="EMBL/GenBank/DDBJ databases">
        <title>Lacunisphaera sp. strain TWA-58.</title>
        <authorList>
            <person name="Chen W.-M."/>
        </authorList>
    </citation>
    <scope>NUCLEOTIDE SEQUENCE [LARGE SCALE GENOMIC DNA]</scope>
    <source>
        <strain evidence="1 2">TWA-58</strain>
    </source>
</reference>
<dbReference type="OrthoDB" id="160990at2"/>
<dbReference type="NCBIfam" id="TIGR02436">
    <property type="entry name" value="four helix bundle protein"/>
    <property type="match status" value="1"/>
</dbReference>
<gene>
    <name evidence="1" type="ORF">ESB00_07600</name>
</gene>
<dbReference type="AlphaFoldDB" id="A0A4V1M6K7"/>
<dbReference type="Gene3D" id="1.20.1440.60">
    <property type="entry name" value="23S rRNA-intervening sequence"/>
    <property type="match status" value="1"/>
</dbReference>
<evidence type="ECO:0000313" key="2">
    <source>
        <dbReference type="Proteomes" id="UP000290218"/>
    </source>
</evidence>
<dbReference type="RefSeq" id="WP_129047104.1">
    <property type="nucleotide sequence ID" value="NZ_SDHX01000001.1"/>
</dbReference>
<keyword evidence="2" id="KW-1185">Reference proteome</keyword>
<dbReference type="CDD" id="cd16377">
    <property type="entry name" value="23S_rRNA_IVP_like"/>
    <property type="match status" value="1"/>
</dbReference>
<dbReference type="EMBL" id="SDHX01000001">
    <property type="protein sequence ID" value="RXK55739.1"/>
    <property type="molecule type" value="Genomic_DNA"/>
</dbReference>
<dbReference type="PANTHER" id="PTHR38471:SF2">
    <property type="entry name" value="FOUR HELIX BUNDLE PROTEIN"/>
    <property type="match status" value="1"/>
</dbReference>
<protein>
    <submittedName>
        <fullName evidence="1">Four helix bundle protein</fullName>
    </submittedName>
</protein>
<dbReference type="NCBIfam" id="NF008912">
    <property type="entry name" value="PRK12275.1-6"/>
    <property type="match status" value="1"/>
</dbReference>
<organism evidence="1 2">
    <name type="scientific">Oleiharenicola lentus</name>
    <dbReference type="NCBI Taxonomy" id="2508720"/>
    <lineage>
        <taxon>Bacteria</taxon>
        <taxon>Pseudomonadati</taxon>
        <taxon>Verrucomicrobiota</taxon>
        <taxon>Opitutia</taxon>
        <taxon>Opitutales</taxon>
        <taxon>Opitutaceae</taxon>
        <taxon>Oleiharenicola</taxon>
    </lineage>
</organism>
<dbReference type="SUPFAM" id="SSF158446">
    <property type="entry name" value="IVS-encoded protein-like"/>
    <property type="match status" value="1"/>
</dbReference>
<dbReference type="InterPro" id="IPR012657">
    <property type="entry name" value="23S_rRNA-intervening_sequence"/>
</dbReference>
<evidence type="ECO:0000313" key="1">
    <source>
        <dbReference type="EMBL" id="RXK55739.1"/>
    </source>
</evidence>
<sequence length="120" mass="13870">MKQPIKRFEDLEVWKESMQLAVQVYKAMEHSRDFGLKDQMQRAAVSVPSNVAEGYERSSNREFVQFLNYSKGSSGELRTQIYLAAKLGQLKQPVAGQLLEKSRKVSAMLHKYVQVRQKDF</sequence>